<sequence>TWTIRLAAPWFGLGYSYRRPVAVEGASRSVTIRDHLMVARIAALLLLAAGALIGRRGQ</sequence>
<protein>
    <submittedName>
        <fullName evidence="2">Uncharacterized protein</fullName>
    </submittedName>
</protein>
<organism evidence="2">
    <name type="scientific">marine sediment metagenome</name>
    <dbReference type="NCBI Taxonomy" id="412755"/>
    <lineage>
        <taxon>unclassified sequences</taxon>
        <taxon>metagenomes</taxon>
        <taxon>ecological metagenomes</taxon>
    </lineage>
</organism>
<proteinExistence type="predicted"/>
<evidence type="ECO:0000313" key="2">
    <source>
        <dbReference type="EMBL" id="GAH08761.1"/>
    </source>
</evidence>
<reference evidence="2" key="1">
    <citation type="journal article" date="2014" name="Front. Microbiol.">
        <title>High frequency of phylogenetically diverse reductive dehalogenase-homologous genes in deep subseafloor sedimentary metagenomes.</title>
        <authorList>
            <person name="Kawai M."/>
            <person name="Futagami T."/>
            <person name="Toyoda A."/>
            <person name="Takaki Y."/>
            <person name="Nishi S."/>
            <person name="Hori S."/>
            <person name="Arai W."/>
            <person name="Tsubouchi T."/>
            <person name="Morono Y."/>
            <person name="Uchiyama I."/>
            <person name="Ito T."/>
            <person name="Fujiyama A."/>
            <person name="Inagaki F."/>
            <person name="Takami H."/>
        </authorList>
    </citation>
    <scope>NUCLEOTIDE SEQUENCE</scope>
    <source>
        <strain evidence="2">Expedition CK06-06</strain>
    </source>
</reference>
<accession>X1CK37</accession>
<comment type="caution">
    <text evidence="2">The sequence shown here is derived from an EMBL/GenBank/DDBJ whole genome shotgun (WGS) entry which is preliminary data.</text>
</comment>
<feature type="non-terminal residue" evidence="2">
    <location>
        <position position="1"/>
    </location>
</feature>
<keyword evidence="1" id="KW-1133">Transmembrane helix</keyword>
<feature type="transmembrane region" description="Helical" evidence="1">
    <location>
        <begin position="37"/>
        <end position="54"/>
    </location>
</feature>
<dbReference type="AlphaFoldDB" id="X1CK37"/>
<evidence type="ECO:0000256" key="1">
    <source>
        <dbReference type="SAM" id="Phobius"/>
    </source>
</evidence>
<keyword evidence="1" id="KW-0812">Transmembrane</keyword>
<keyword evidence="1" id="KW-0472">Membrane</keyword>
<dbReference type="EMBL" id="BART01037559">
    <property type="protein sequence ID" value="GAH08761.1"/>
    <property type="molecule type" value="Genomic_DNA"/>
</dbReference>
<gene>
    <name evidence="2" type="ORF">S01H4_62779</name>
</gene>
<name>X1CK37_9ZZZZ</name>